<dbReference type="InterPro" id="IPR001900">
    <property type="entry name" value="RNase_II/R"/>
</dbReference>
<keyword evidence="3 7" id="KW-0540">Nuclease</keyword>
<dbReference type="Pfam" id="PF17876">
    <property type="entry name" value="CSD2"/>
    <property type="match status" value="1"/>
</dbReference>
<dbReference type="RefSeq" id="WP_218320206.1">
    <property type="nucleotide sequence ID" value="NZ_JAEEGC010000039.1"/>
</dbReference>
<evidence type="ECO:0000256" key="6">
    <source>
        <dbReference type="ARBA" id="ARBA00022884"/>
    </source>
</evidence>
<reference evidence="11" key="1">
    <citation type="submission" date="2020-12" db="EMBL/GenBank/DDBJ databases">
        <title>Clostridium thailandense sp. nov., a novel acetogenic bacterium isolated from peat land soil in Thailand.</title>
        <authorList>
            <person name="Chaikitkaew S."/>
            <person name="Birkeland N.K."/>
        </authorList>
    </citation>
    <scope>NUCLEOTIDE SEQUENCE</scope>
    <source>
        <strain evidence="11">PL3</strain>
    </source>
</reference>
<dbReference type="PANTHER" id="PTHR23355:SF9">
    <property type="entry name" value="DIS3-LIKE EXONUCLEASE 2"/>
    <property type="match status" value="1"/>
</dbReference>
<comment type="caution">
    <text evidence="11">The sequence shown here is derived from an EMBL/GenBank/DDBJ whole genome shotgun (WGS) entry which is preliminary data.</text>
</comment>
<dbReference type="SMART" id="SM00955">
    <property type="entry name" value="RNB"/>
    <property type="match status" value="1"/>
</dbReference>
<comment type="subcellular location">
    <subcellularLocation>
        <location evidence="1 7">Cytoplasm</location>
    </subcellularLocation>
</comment>
<dbReference type="GO" id="GO:0005829">
    <property type="term" value="C:cytosol"/>
    <property type="evidence" value="ECO:0007669"/>
    <property type="project" value="TreeGrafter"/>
</dbReference>
<keyword evidence="4 7" id="KW-0378">Hydrolase</keyword>
<dbReference type="InterPro" id="IPR003029">
    <property type="entry name" value="S1_domain"/>
</dbReference>
<dbReference type="AlphaFoldDB" id="A0A949TTM4"/>
<evidence type="ECO:0000256" key="3">
    <source>
        <dbReference type="ARBA" id="ARBA00022722"/>
    </source>
</evidence>
<dbReference type="PROSITE" id="PS50126">
    <property type="entry name" value="S1"/>
    <property type="match status" value="1"/>
</dbReference>
<dbReference type="InterPro" id="IPR004476">
    <property type="entry name" value="RNase_II/RNase_R"/>
</dbReference>
<comment type="similarity">
    <text evidence="7">Belongs to the RNR ribonuclease family. RNase R subfamily.</text>
</comment>
<dbReference type="EC" id="3.1.13.1" evidence="7"/>
<name>A0A949TTM4_9CLOT</name>
<dbReference type="FunFam" id="2.40.50.140:FF:000273">
    <property type="entry name" value="Ribonuclease R"/>
    <property type="match status" value="1"/>
</dbReference>
<feature type="domain" description="S1 motif" evidence="10">
    <location>
        <begin position="622"/>
        <end position="702"/>
    </location>
</feature>
<keyword evidence="2 7" id="KW-0963">Cytoplasm</keyword>
<dbReference type="InterPro" id="IPR013223">
    <property type="entry name" value="RNase_B_OB_dom"/>
</dbReference>
<dbReference type="CDD" id="cd04471">
    <property type="entry name" value="S1_RNase_R"/>
    <property type="match status" value="1"/>
</dbReference>
<comment type="catalytic activity">
    <reaction evidence="7">
        <text>Exonucleolytic cleavage in the 3'- to 5'-direction to yield nucleoside 5'-phosphates.</text>
        <dbReference type="EC" id="3.1.13.1"/>
    </reaction>
</comment>
<evidence type="ECO:0000259" key="10">
    <source>
        <dbReference type="PROSITE" id="PS50126"/>
    </source>
</evidence>
<gene>
    <name evidence="7 11" type="primary">rnr</name>
    <name evidence="11" type="ORF">I6U48_09665</name>
</gene>
<dbReference type="GO" id="GO:0006402">
    <property type="term" value="P:mRNA catabolic process"/>
    <property type="evidence" value="ECO:0007669"/>
    <property type="project" value="TreeGrafter"/>
</dbReference>
<keyword evidence="8" id="KW-0175">Coiled coil</keyword>
<dbReference type="SMART" id="SM00357">
    <property type="entry name" value="CSP"/>
    <property type="match status" value="2"/>
</dbReference>
<keyword evidence="6 7" id="KW-0694">RNA-binding</keyword>
<evidence type="ECO:0000256" key="9">
    <source>
        <dbReference type="SAM" id="MobiDB-lite"/>
    </source>
</evidence>
<evidence type="ECO:0000256" key="4">
    <source>
        <dbReference type="ARBA" id="ARBA00022801"/>
    </source>
</evidence>
<dbReference type="InterPro" id="IPR050180">
    <property type="entry name" value="RNR_Ribonuclease"/>
</dbReference>
<feature type="region of interest" description="Disordered" evidence="9">
    <location>
        <begin position="714"/>
        <end position="746"/>
    </location>
</feature>
<dbReference type="EMBL" id="JAEEGC010000039">
    <property type="protein sequence ID" value="MBV7273176.1"/>
    <property type="molecule type" value="Genomic_DNA"/>
</dbReference>
<dbReference type="HAMAP" id="MF_01895">
    <property type="entry name" value="RNase_R"/>
    <property type="match status" value="1"/>
</dbReference>
<evidence type="ECO:0000256" key="7">
    <source>
        <dbReference type="HAMAP-Rule" id="MF_01895"/>
    </source>
</evidence>
<proteinExistence type="inferred from homology"/>
<dbReference type="Pfam" id="PF08206">
    <property type="entry name" value="OB_RNB"/>
    <property type="match status" value="1"/>
</dbReference>
<dbReference type="InterPro" id="IPR011129">
    <property type="entry name" value="CSD"/>
</dbReference>
<dbReference type="SMART" id="SM00316">
    <property type="entry name" value="S1"/>
    <property type="match status" value="1"/>
</dbReference>
<accession>A0A949TTM4</accession>
<evidence type="ECO:0000256" key="5">
    <source>
        <dbReference type="ARBA" id="ARBA00022839"/>
    </source>
</evidence>
<evidence type="ECO:0000256" key="8">
    <source>
        <dbReference type="SAM" id="Coils"/>
    </source>
</evidence>
<dbReference type="NCBIfam" id="TIGR02063">
    <property type="entry name" value="RNase_R"/>
    <property type="match status" value="1"/>
</dbReference>
<dbReference type="InterPro" id="IPR040476">
    <property type="entry name" value="CSD2"/>
</dbReference>
<sequence length="746" mass="86237">MNIREVLLSFMREQAYKPMDIIELEKVFDIKKSERKEFENILKGMEKDGQIVKTSTEHYGVPDRMGLVVGRLQGHQKGFGFVIPEEERPDVFVPSSYINGAMHGDKVVVKVTREENKGKKCEGEIIRILERGNKTIIGIFEDSKNFGFVVPEEKRIYQDIFISKEFRSGAKTGDVVIAEITTWPDKRRNPEGKIKEILGRKGDKGIDILTIIKKYGLPEEFPLKVESYAAGIPDEIPEEEYKRRKDLRNLKIVTIDGEDAKDLDDAVSIEKLQNGNYYLGVHIADVSNYVREKNALDKEALKRGTSVYLIDRVIPMLPKKLSNGICSLNPKVDRLTLSCFMEIDKTGKVVDHEIMESIIKTSERMTYTDVTKILRDEDQEVMKKYDYLIDTFKLMEELCEVLNKKRLSRGAIDFDFEECKIILDELGKPIDIKPYERAIANRIIEEFMLVCNETIAEHMFWVNVPFVYRIHEDPDEEKLTHFSEFIHNLGYAVRFGQEVHPKALQDIIEKVKGKKEETVVSTLLLRSMKQARYSPDCVGHFGLAAKYYCHFTSPIRRYPDLIIHRIIKEFINGKIDEKRSKRLIAEVEYASKQSSETERTAQDAEREVDDLKKAEYMSEKIGQEFEGIISSVTNFGMFVELPNTIEGLVHLSTMDDDYYVYNERHLSLIGERTKNIYKLGDEVKIRVARVDMSAHEIYFDLVKEDDTLKQADMESIETNEQGLSDPENNDEKSAVVLSEEFQRKLR</sequence>
<dbReference type="Proteomes" id="UP000694308">
    <property type="component" value="Unassembled WGS sequence"/>
</dbReference>
<keyword evidence="5 7" id="KW-0269">Exonuclease</keyword>
<dbReference type="GO" id="GO:0003723">
    <property type="term" value="F:RNA binding"/>
    <property type="evidence" value="ECO:0007669"/>
    <property type="project" value="UniProtKB-UniRule"/>
</dbReference>
<dbReference type="Pfam" id="PF00773">
    <property type="entry name" value="RNB"/>
    <property type="match status" value="1"/>
</dbReference>
<protein>
    <recommendedName>
        <fullName evidence="7">Ribonuclease R</fullName>
        <shortName evidence="7">RNase R</shortName>
        <ecNumber evidence="7">3.1.13.1</ecNumber>
    </recommendedName>
</protein>
<evidence type="ECO:0000313" key="12">
    <source>
        <dbReference type="Proteomes" id="UP000694308"/>
    </source>
</evidence>
<keyword evidence="12" id="KW-1185">Reference proteome</keyword>
<evidence type="ECO:0000256" key="2">
    <source>
        <dbReference type="ARBA" id="ARBA00022490"/>
    </source>
</evidence>
<comment type="function">
    <text evidence="7">3'-5' exoribonuclease that releases 5'-nucleoside monophosphates and is involved in maturation of structured RNAs.</text>
</comment>
<feature type="coiled-coil region" evidence="8">
    <location>
        <begin position="587"/>
        <end position="614"/>
    </location>
</feature>
<dbReference type="Pfam" id="PF00575">
    <property type="entry name" value="S1"/>
    <property type="match status" value="1"/>
</dbReference>
<dbReference type="NCBIfam" id="TIGR00358">
    <property type="entry name" value="3_prime_RNase"/>
    <property type="match status" value="1"/>
</dbReference>
<dbReference type="InterPro" id="IPR011805">
    <property type="entry name" value="RNase_R"/>
</dbReference>
<dbReference type="PANTHER" id="PTHR23355">
    <property type="entry name" value="RIBONUCLEASE"/>
    <property type="match status" value="1"/>
</dbReference>
<organism evidence="11 12">
    <name type="scientific">Clostridium thailandense</name>
    <dbReference type="NCBI Taxonomy" id="2794346"/>
    <lineage>
        <taxon>Bacteria</taxon>
        <taxon>Bacillati</taxon>
        <taxon>Bacillota</taxon>
        <taxon>Clostridia</taxon>
        <taxon>Eubacteriales</taxon>
        <taxon>Clostridiaceae</taxon>
        <taxon>Clostridium</taxon>
    </lineage>
</organism>
<evidence type="ECO:0000256" key="1">
    <source>
        <dbReference type="ARBA" id="ARBA00004496"/>
    </source>
</evidence>
<dbReference type="GO" id="GO:0008859">
    <property type="term" value="F:exoribonuclease II activity"/>
    <property type="evidence" value="ECO:0007669"/>
    <property type="project" value="UniProtKB-UniRule"/>
</dbReference>
<evidence type="ECO:0000313" key="11">
    <source>
        <dbReference type="EMBL" id="MBV7273176.1"/>
    </source>
</evidence>